<protein>
    <submittedName>
        <fullName evidence="3">Tripartite tricarboxylate transporter substrate binding protein</fullName>
    </submittedName>
</protein>
<comment type="similarity">
    <text evidence="1">Belongs to the UPF0065 (bug) family.</text>
</comment>
<dbReference type="Gene3D" id="3.40.190.150">
    <property type="entry name" value="Bordetella uptake gene, domain 1"/>
    <property type="match status" value="1"/>
</dbReference>
<proteinExistence type="inferred from homology"/>
<evidence type="ECO:0000256" key="2">
    <source>
        <dbReference type="SAM" id="SignalP"/>
    </source>
</evidence>
<accession>A0ABN1K2U7</accession>
<evidence type="ECO:0000313" key="3">
    <source>
        <dbReference type="EMBL" id="GAA0753224.1"/>
    </source>
</evidence>
<dbReference type="Gene3D" id="3.40.190.10">
    <property type="entry name" value="Periplasmic binding protein-like II"/>
    <property type="match status" value="1"/>
</dbReference>
<sequence length="325" mass="34002">MKFKQLGAIAIALSSLAAALVSGQASAQAYPSRPITIMVGSTPGSTTDGLARALGAVITKETGQPVIVDNRAGASGGIAAQATARAAPDGYTLFITTNTTQAANPHLFKKLVYDPIKDFTPIGQMVQGYMLMVVSPTSKAKTVGEFIALAKQSPGKLSFGAGSSSARIGVELFQHMSGTQLTYVPYKGNPQAVMDLVGGQTDVMIVDLTTSLPQVKAGKLRALGVSSPTRSPLVPGVPTIAESGLPGYVANHWNALYAPAGTPTPIVQRLNELMRKAMATDALREFAEQNGMETHPTSPQELAAFQLAELDRWGKIIKDAGIQPE</sequence>
<dbReference type="InterPro" id="IPR042100">
    <property type="entry name" value="Bug_dom1"/>
</dbReference>
<feature type="signal peptide" evidence="2">
    <location>
        <begin position="1"/>
        <end position="27"/>
    </location>
</feature>
<dbReference type="CDD" id="cd07012">
    <property type="entry name" value="PBP2_Bug_TTT"/>
    <property type="match status" value="1"/>
</dbReference>
<feature type="chain" id="PRO_5046574013" evidence="2">
    <location>
        <begin position="28"/>
        <end position="325"/>
    </location>
</feature>
<dbReference type="EMBL" id="BAAAEW010000018">
    <property type="protein sequence ID" value="GAA0753224.1"/>
    <property type="molecule type" value="Genomic_DNA"/>
</dbReference>
<dbReference type="InterPro" id="IPR005064">
    <property type="entry name" value="BUG"/>
</dbReference>
<dbReference type="PANTHER" id="PTHR42928:SF5">
    <property type="entry name" value="BLR1237 PROTEIN"/>
    <property type="match status" value="1"/>
</dbReference>
<evidence type="ECO:0000313" key="4">
    <source>
        <dbReference type="Proteomes" id="UP001500279"/>
    </source>
</evidence>
<dbReference type="SUPFAM" id="SSF53850">
    <property type="entry name" value="Periplasmic binding protein-like II"/>
    <property type="match status" value="1"/>
</dbReference>
<evidence type="ECO:0000256" key="1">
    <source>
        <dbReference type="ARBA" id="ARBA00006987"/>
    </source>
</evidence>
<dbReference type="Proteomes" id="UP001500279">
    <property type="component" value="Unassembled WGS sequence"/>
</dbReference>
<reference evidence="3 4" key="1">
    <citation type="journal article" date="2019" name="Int. J. Syst. Evol. Microbiol.">
        <title>The Global Catalogue of Microorganisms (GCM) 10K type strain sequencing project: providing services to taxonomists for standard genome sequencing and annotation.</title>
        <authorList>
            <consortium name="The Broad Institute Genomics Platform"/>
            <consortium name="The Broad Institute Genome Sequencing Center for Infectious Disease"/>
            <person name="Wu L."/>
            <person name="Ma J."/>
        </authorList>
    </citation>
    <scope>NUCLEOTIDE SEQUENCE [LARGE SCALE GENOMIC DNA]</scope>
    <source>
        <strain evidence="3 4">JCM 15503</strain>
    </source>
</reference>
<keyword evidence="4" id="KW-1185">Reference proteome</keyword>
<organism evidence="3 4">
    <name type="scientific">Ideonella azotifigens</name>
    <dbReference type="NCBI Taxonomy" id="513160"/>
    <lineage>
        <taxon>Bacteria</taxon>
        <taxon>Pseudomonadati</taxon>
        <taxon>Pseudomonadota</taxon>
        <taxon>Betaproteobacteria</taxon>
        <taxon>Burkholderiales</taxon>
        <taxon>Sphaerotilaceae</taxon>
        <taxon>Ideonella</taxon>
    </lineage>
</organism>
<dbReference type="PIRSF" id="PIRSF017082">
    <property type="entry name" value="YflP"/>
    <property type="match status" value="1"/>
</dbReference>
<keyword evidence="2" id="KW-0732">Signal</keyword>
<name>A0ABN1K2U7_9BURK</name>
<dbReference type="RefSeq" id="WP_141290245.1">
    <property type="nucleotide sequence ID" value="NZ_BAAAEW010000018.1"/>
</dbReference>
<dbReference type="Pfam" id="PF03401">
    <property type="entry name" value="TctC"/>
    <property type="match status" value="1"/>
</dbReference>
<gene>
    <name evidence="3" type="ORF">GCM10009107_28010</name>
</gene>
<dbReference type="PANTHER" id="PTHR42928">
    <property type="entry name" value="TRICARBOXYLATE-BINDING PROTEIN"/>
    <property type="match status" value="1"/>
</dbReference>
<comment type="caution">
    <text evidence="3">The sequence shown here is derived from an EMBL/GenBank/DDBJ whole genome shotgun (WGS) entry which is preliminary data.</text>
</comment>